<dbReference type="InterPro" id="IPR010730">
    <property type="entry name" value="HET"/>
</dbReference>
<accession>A0ABR0SZL2</accession>
<proteinExistence type="predicted"/>
<keyword evidence="3" id="KW-1185">Reference proteome</keyword>
<comment type="caution">
    <text evidence="2">The sequence shown here is derived from an EMBL/GenBank/DDBJ whole genome shotgun (WGS) entry which is preliminary data.</text>
</comment>
<organism evidence="2 3">
    <name type="scientific">Cladobotryum mycophilum</name>
    <dbReference type="NCBI Taxonomy" id="491253"/>
    <lineage>
        <taxon>Eukaryota</taxon>
        <taxon>Fungi</taxon>
        <taxon>Dikarya</taxon>
        <taxon>Ascomycota</taxon>
        <taxon>Pezizomycotina</taxon>
        <taxon>Sordariomycetes</taxon>
        <taxon>Hypocreomycetidae</taxon>
        <taxon>Hypocreales</taxon>
        <taxon>Hypocreaceae</taxon>
        <taxon>Cladobotryum</taxon>
    </lineage>
</organism>
<dbReference type="PANTHER" id="PTHR33112:SF13">
    <property type="entry name" value="HETEROKARYON INCOMPATIBILITY DOMAIN-CONTAINING PROTEIN"/>
    <property type="match status" value="1"/>
</dbReference>
<evidence type="ECO:0000313" key="2">
    <source>
        <dbReference type="EMBL" id="KAK5997628.1"/>
    </source>
</evidence>
<protein>
    <recommendedName>
        <fullName evidence="1">Heterokaryon incompatibility domain-containing protein</fullName>
    </recommendedName>
</protein>
<evidence type="ECO:0000259" key="1">
    <source>
        <dbReference type="Pfam" id="PF06985"/>
    </source>
</evidence>
<feature type="domain" description="Heterokaryon incompatibility" evidence="1">
    <location>
        <begin position="251"/>
        <end position="404"/>
    </location>
</feature>
<reference evidence="2 3" key="1">
    <citation type="submission" date="2024-01" db="EMBL/GenBank/DDBJ databases">
        <title>Complete genome of Cladobotryum mycophilum ATHUM6906.</title>
        <authorList>
            <person name="Christinaki A.C."/>
            <person name="Myridakis A.I."/>
            <person name="Kouvelis V.N."/>
        </authorList>
    </citation>
    <scope>NUCLEOTIDE SEQUENCE [LARGE SCALE GENOMIC DNA]</scope>
    <source>
        <strain evidence="2 3">ATHUM6906</strain>
    </source>
</reference>
<evidence type="ECO:0000313" key="3">
    <source>
        <dbReference type="Proteomes" id="UP001338125"/>
    </source>
</evidence>
<name>A0ABR0SZL2_9HYPO</name>
<sequence>MGNSFSTSRRHCGLCYFELDQDSVALREPTVFRSFNWLSTKLSRPNMEGRHGPLDEQIPAHFRDPDVLRYQVDIRTHLRALQASQARGCRSCDAIMRLIESACEDDGVFLDNQSWKEEVYLRWNSLSNSRGTGNLRIKFTVDVGDRKVESNRFGRHQRWTLFVDVDQIDGKKIKRDYHPFPRQLAVPRGDTGSEKSMGQIRTWLRDCDSSHTSCMYTPNTPLPKRVLEVTLDAQGNTATRLVQDLDLREKYACLSHRWGPSTLLCRTTKETLEAHLLSVPWSKLPKSFQDAATVTYQLGIKYIWIDSLCIVQDDTADWLDQAAQMCDIYSNAYVTLAAAWSDDSATGLFRTSTAYTIKPPAHLGRGAPSYLIQRVPDHMTWEPEGVLKMTPELPLLSRAWVYQERLLSPRMAYFTRYEVAFECGSGSEESCECGHVAGGSWGGGHGNAVGLLGQFTNSRKRDHSTILRTTKLSEIKRYWHQMIREYSALRITFESDRLPAIAGVARQYGNLHSAHLGRYVAGMWESLFPSELLWYCPDNVELLQRYNCGPTWSWITVRGEAAHMTTIGRTYPDDLRVINIDFKLQGPDPYAAISDAVLEVQGYLVPGTLLKNDHVFFNRTNPLFKAPSGDAFSFHPDYAFHDPGPDMLELGGQIFCMKTGFVWGGNHVCLLLNQVEEWSKTFKRIGLVEAVSKTDMDLLFTEDIEKQVIRLV</sequence>
<dbReference type="EMBL" id="JAVFKD010000002">
    <property type="protein sequence ID" value="KAK5997628.1"/>
    <property type="molecule type" value="Genomic_DNA"/>
</dbReference>
<dbReference type="Pfam" id="PF06985">
    <property type="entry name" value="HET"/>
    <property type="match status" value="1"/>
</dbReference>
<gene>
    <name evidence="2" type="ORF">PT974_02992</name>
</gene>
<dbReference type="Proteomes" id="UP001338125">
    <property type="component" value="Unassembled WGS sequence"/>
</dbReference>
<dbReference type="PANTHER" id="PTHR33112">
    <property type="entry name" value="DOMAIN PROTEIN, PUTATIVE-RELATED"/>
    <property type="match status" value="1"/>
</dbReference>